<gene>
    <name evidence="1" type="ORF">DW663_01105</name>
</gene>
<organism evidence="1 2">
    <name type="scientific">Fusobacterium mortiferum</name>
    <dbReference type="NCBI Taxonomy" id="850"/>
    <lineage>
        <taxon>Bacteria</taxon>
        <taxon>Fusobacteriati</taxon>
        <taxon>Fusobacteriota</taxon>
        <taxon>Fusobacteriia</taxon>
        <taxon>Fusobacteriales</taxon>
        <taxon>Fusobacteriaceae</taxon>
        <taxon>Fusobacterium</taxon>
    </lineage>
</organism>
<accession>A0A414Q2J6</accession>
<evidence type="ECO:0000313" key="2">
    <source>
        <dbReference type="Proteomes" id="UP000284676"/>
    </source>
</evidence>
<name>A0A414Q2J6_FUSMR</name>
<dbReference type="EMBL" id="QRHL01000001">
    <property type="protein sequence ID" value="RHF75018.1"/>
    <property type="molecule type" value="Genomic_DNA"/>
</dbReference>
<sequence length="184" mass="20682">MVQKEKKYITWEGLNQHAKNVGKKIKECDTGVIGGYNGSFPLTAATKGNIYLLPATKKYYVCIKNYNGSQLTAPNANFEELSVYTNRSKLDNLFISSNVVIPQWSKKGTIITKELKIPENYSIADCLVVCRIDTSNLENNSTYPLESSTISYSYTTNGLIKVSPTEDINENLRRAHIFAVLRKK</sequence>
<proteinExistence type="predicted"/>
<evidence type="ECO:0000313" key="1">
    <source>
        <dbReference type="EMBL" id="RHF75018.1"/>
    </source>
</evidence>
<comment type="caution">
    <text evidence="1">The sequence shown here is derived from an EMBL/GenBank/DDBJ whole genome shotgun (WGS) entry which is preliminary data.</text>
</comment>
<dbReference type="RefSeq" id="WP_118233892.1">
    <property type="nucleotide sequence ID" value="NZ_QRHL01000001.1"/>
</dbReference>
<reference evidence="1 2" key="1">
    <citation type="submission" date="2018-08" db="EMBL/GenBank/DDBJ databases">
        <title>A genome reference for cultivated species of the human gut microbiota.</title>
        <authorList>
            <person name="Zou Y."/>
            <person name="Xue W."/>
            <person name="Luo G."/>
        </authorList>
    </citation>
    <scope>NUCLEOTIDE SEQUENCE [LARGE SCALE GENOMIC DNA]</scope>
    <source>
        <strain evidence="1 2">AM25-1</strain>
    </source>
</reference>
<protein>
    <submittedName>
        <fullName evidence="1">Uncharacterized protein</fullName>
    </submittedName>
</protein>
<dbReference type="Proteomes" id="UP000284676">
    <property type="component" value="Unassembled WGS sequence"/>
</dbReference>
<dbReference type="AlphaFoldDB" id="A0A414Q2J6"/>